<sequence length="113" mass="12866">MLLWVQAIVVLLWSSMVYGDDDIINSEKYNENELCFLKYNGISAEDDGGKFAIGLLDDDLVPHHFVAEKGYSGSLEERDQFFKIVVESEVNKWSPGADYCELLLNALDRDNEK</sequence>
<dbReference type="AlphaFoldDB" id="A0A2P7YSI9"/>
<dbReference type="RefSeq" id="XP_024714112.1">
    <property type="nucleotide sequence ID" value="XM_024857613.1"/>
</dbReference>
<dbReference type="EMBL" id="PYFQ01000004">
    <property type="protein sequence ID" value="PSK38926.1"/>
    <property type="molecule type" value="Genomic_DNA"/>
</dbReference>
<reference evidence="2 3" key="1">
    <citation type="submission" date="2018-03" db="EMBL/GenBank/DDBJ databases">
        <title>Candida pseudohaemulonii genome assembly and annotation.</title>
        <authorList>
            <person name="Munoz J.F."/>
            <person name="Gade L.G."/>
            <person name="Chow N.A."/>
            <person name="Litvintseva A.P."/>
            <person name="Loparev V.N."/>
            <person name="Cuomo C.A."/>
        </authorList>
    </citation>
    <scope>NUCLEOTIDE SEQUENCE [LARGE SCALE GENOMIC DNA]</scope>
    <source>
        <strain evidence="2 3">B12108</strain>
    </source>
</reference>
<accession>A0A2P7YSI9</accession>
<evidence type="ECO:0000256" key="1">
    <source>
        <dbReference type="SAM" id="SignalP"/>
    </source>
</evidence>
<gene>
    <name evidence="2" type="ORF">C7M61_002231</name>
</gene>
<dbReference type="GeneID" id="36565620"/>
<name>A0A2P7YSI9_9ASCO</name>
<keyword evidence="3" id="KW-1185">Reference proteome</keyword>
<evidence type="ECO:0000313" key="2">
    <source>
        <dbReference type="EMBL" id="PSK38926.1"/>
    </source>
</evidence>
<evidence type="ECO:0000313" key="3">
    <source>
        <dbReference type="Proteomes" id="UP000241107"/>
    </source>
</evidence>
<organism evidence="2 3">
    <name type="scientific">Candidozyma pseudohaemuli</name>
    <dbReference type="NCBI Taxonomy" id="418784"/>
    <lineage>
        <taxon>Eukaryota</taxon>
        <taxon>Fungi</taxon>
        <taxon>Dikarya</taxon>
        <taxon>Ascomycota</taxon>
        <taxon>Saccharomycotina</taxon>
        <taxon>Pichiomycetes</taxon>
        <taxon>Metschnikowiaceae</taxon>
        <taxon>Candidozyma</taxon>
    </lineage>
</organism>
<feature type="signal peptide" evidence="1">
    <location>
        <begin position="1"/>
        <end position="19"/>
    </location>
</feature>
<dbReference type="Proteomes" id="UP000241107">
    <property type="component" value="Unassembled WGS sequence"/>
</dbReference>
<dbReference type="VEuPathDB" id="FungiDB:C7M61_002231"/>
<protein>
    <submittedName>
        <fullName evidence="2">Uncharacterized protein</fullName>
    </submittedName>
</protein>
<comment type="caution">
    <text evidence="2">The sequence shown here is derived from an EMBL/GenBank/DDBJ whole genome shotgun (WGS) entry which is preliminary data.</text>
</comment>
<keyword evidence="1" id="KW-0732">Signal</keyword>
<feature type="chain" id="PRO_5015197542" evidence="1">
    <location>
        <begin position="20"/>
        <end position="113"/>
    </location>
</feature>
<proteinExistence type="predicted"/>